<feature type="chain" id="PRO_5032994731" evidence="1">
    <location>
        <begin position="18"/>
        <end position="58"/>
    </location>
</feature>
<feature type="signal peptide" evidence="1">
    <location>
        <begin position="1"/>
        <end position="17"/>
    </location>
</feature>
<reference evidence="2" key="1">
    <citation type="submission" date="2021-02" db="EMBL/GenBank/DDBJ databases">
        <authorList>
            <person name="Dougan E. K."/>
            <person name="Rhodes N."/>
            <person name="Thang M."/>
            <person name="Chan C."/>
        </authorList>
    </citation>
    <scope>NUCLEOTIDE SEQUENCE</scope>
</reference>
<sequence length="58" mass="6237">ATPIGYFHVFLSGIVAARMFILLCLEDKDTGGPPSDETVDLVVSGERAPLILRYGCIV</sequence>
<dbReference type="Proteomes" id="UP000649617">
    <property type="component" value="Unassembled WGS sequence"/>
</dbReference>
<organism evidence="2 3">
    <name type="scientific">Symbiodinium pilosum</name>
    <name type="common">Dinoflagellate</name>
    <dbReference type="NCBI Taxonomy" id="2952"/>
    <lineage>
        <taxon>Eukaryota</taxon>
        <taxon>Sar</taxon>
        <taxon>Alveolata</taxon>
        <taxon>Dinophyceae</taxon>
        <taxon>Suessiales</taxon>
        <taxon>Symbiodiniaceae</taxon>
        <taxon>Symbiodinium</taxon>
    </lineage>
</organism>
<dbReference type="EMBL" id="CAJNIZ010043090">
    <property type="protein sequence ID" value="CAE7649429.1"/>
    <property type="molecule type" value="Genomic_DNA"/>
</dbReference>
<dbReference type="OrthoDB" id="445461at2759"/>
<keyword evidence="1" id="KW-0732">Signal</keyword>
<comment type="caution">
    <text evidence="2">The sequence shown here is derived from an EMBL/GenBank/DDBJ whole genome shotgun (WGS) entry which is preliminary data.</text>
</comment>
<feature type="non-terminal residue" evidence="2">
    <location>
        <position position="1"/>
    </location>
</feature>
<protein>
    <submittedName>
        <fullName evidence="2">Avt5 protein</fullName>
    </submittedName>
</protein>
<evidence type="ECO:0000256" key="1">
    <source>
        <dbReference type="SAM" id="SignalP"/>
    </source>
</evidence>
<feature type="non-terminal residue" evidence="2">
    <location>
        <position position="58"/>
    </location>
</feature>
<gene>
    <name evidence="2" type="primary">avt5</name>
    <name evidence="2" type="ORF">SPIL2461_LOCUS17311</name>
</gene>
<dbReference type="AlphaFoldDB" id="A0A812VMI3"/>
<name>A0A812VMI3_SYMPI</name>
<evidence type="ECO:0000313" key="3">
    <source>
        <dbReference type="Proteomes" id="UP000649617"/>
    </source>
</evidence>
<accession>A0A812VMI3</accession>
<keyword evidence="3" id="KW-1185">Reference proteome</keyword>
<evidence type="ECO:0000313" key="2">
    <source>
        <dbReference type="EMBL" id="CAE7649429.1"/>
    </source>
</evidence>
<proteinExistence type="predicted"/>